<evidence type="ECO:0000256" key="14">
    <source>
        <dbReference type="ARBA" id="ARBA00022694"/>
    </source>
</evidence>
<keyword evidence="22" id="KW-0804">Transcription</keyword>
<dbReference type="EC" id="2.7.11.1" evidence="7"/>
<dbReference type="GO" id="GO:0016787">
    <property type="term" value="F:hydrolase activity"/>
    <property type="evidence" value="ECO:0007669"/>
    <property type="project" value="UniProtKB-KW"/>
</dbReference>
<sequence>MTFTPSSYSHSPSAYYLEKGELIKQGAEAKVYSLPSLFPQPTIYNPSSSSSSSSSSASSSSNNPQSSSSSSSSSSSGVIIKYRFPKTYRHPTLDQSLTSSRLIFEARSLSRASKSGVIVPKVIWVDDKGGCIGLEKINGWSVREVLGGGAEGEMEFKDDEEIELDQQDQHDNQQEGKDIGEEARDIQGEGEYEQVNEGWQKLKELGVTQDHIMRSIGAALARLHLTTIIHGDLTTSNMMIRLTPENKEQPYEIVMIDFGLSSTAQFPENYAVDLYVLERAFASTHPKSEKLYAGVLEAYAQGLGPKKWRPIEIKLKSVRKRGRKRDMSG</sequence>
<feature type="domain" description="Protein kinase" evidence="29">
    <location>
        <begin position="17"/>
        <end position="329"/>
    </location>
</feature>
<dbReference type="PANTHER" id="PTHR12209">
    <property type="entry name" value="NON-SPECIFIC SERINE/THREONINE PROTEIN KINASE"/>
    <property type="match status" value="1"/>
</dbReference>
<comment type="similarity">
    <text evidence="5">Belongs to the protein kinase superfamily. BUD32 family.</text>
</comment>
<keyword evidence="12" id="KW-0597">Phosphoprotein</keyword>
<protein>
    <recommendedName>
        <fullName evidence="9">EKC/KEOPS complex subunit BUD32</fullName>
        <ecNumber evidence="7">2.7.11.1</ecNumber>
    </recommendedName>
    <alternativeName>
        <fullName evidence="24 25">Atypical Serine/threonine protein kinase BUD32</fullName>
    </alternativeName>
    <alternativeName>
        <fullName evidence="8">EKC/KEOPS complex subunit bud32</fullName>
    </alternativeName>
</protein>
<dbReference type="InterPro" id="IPR004119">
    <property type="entry name" value="EcKL"/>
</dbReference>
<proteinExistence type="inferred from homology"/>
<dbReference type="GO" id="GO:0004674">
    <property type="term" value="F:protein serine/threonine kinase activity"/>
    <property type="evidence" value="ECO:0007669"/>
    <property type="project" value="UniProtKB-KW"/>
</dbReference>
<comment type="catalytic activity">
    <reaction evidence="27">
        <text>L-seryl-[protein] + ATP = O-phospho-L-seryl-[protein] + ADP + H(+)</text>
        <dbReference type="Rhea" id="RHEA:17989"/>
        <dbReference type="Rhea" id="RHEA-COMP:9863"/>
        <dbReference type="Rhea" id="RHEA-COMP:11604"/>
        <dbReference type="ChEBI" id="CHEBI:15378"/>
        <dbReference type="ChEBI" id="CHEBI:29999"/>
        <dbReference type="ChEBI" id="CHEBI:30616"/>
        <dbReference type="ChEBI" id="CHEBI:83421"/>
        <dbReference type="ChEBI" id="CHEBI:456216"/>
        <dbReference type="EC" id="2.7.11.1"/>
    </reaction>
</comment>
<dbReference type="InterPro" id="IPR008266">
    <property type="entry name" value="Tyr_kinase_AS"/>
</dbReference>
<evidence type="ECO:0000256" key="13">
    <source>
        <dbReference type="ARBA" id="ARBA00022679"/>
    </source>
</evidence>
<dbReference type="GO" id="GO:0070525">
    <property type="term" value="P:tRNA threonylcarbamoyladenosine metabolic process"/>
    <property type="evidence" value="ECO:0007669"/>
    <property type="project" value="TreeGrafter"/>
</dbReference>
<keyword evidence="20" id="KW-0805">Transcription regulation</keyword>
<evidence type="ECO:0000256" key="1">
    <source>
        <dbReference type="ARBA" id="ARBA00003747"/>
    </source>
</evidence>
<keyword evidence="23" id="KW-0539">Nucleus</keyword>
<dbReference type="GO" id="GO:0008033">
    <property type="term" value="P:tRNA processing"/>
    <property type="evidence" value="ECO:0007669"/>
    <property type="project" value="UniProtKB-KW"/>
</dbReference>
<accession>A0AAX4JLQ6</accession>
<evidence type="ECO:0000256" key="11">
    <source>
        <dbReference type="ARBA" id="ARBA00022527"/>
    </source>
</evidence>
<feature type="compositionally biased region" description="Low complexity" evidence="28">
    <location>
        <begin position="47"/>
        <end position="75"/>
    </location>
</feature>
<keyword evidence="21" id="KW-0010">Activator</keyword>
<evidence type="ECO:0000256" key="3">
    <source>
        <dbReference type="ARBA" id="ARBA00004496"/>
    </source>
</evidence>
<name>A0AAX4JLQ6_9TREE</name>
<dbReference type="EMBL" id="CP144098">
    <property type="protein sequence ID" value="WWC85722.1"/>
    <property type="molecule type" value="Genomic_DNA"/>
</dbReference>
<evidence type="ECO:0000256" key="21">
    <source>
        <dbReference type="ARBA" id="ARBA00023159"/>
    </source>
</evidence>
<comment type="function">
    <text evidence="1">Component of the EKC/KEOPS complex that is required for the formation of a threonylcarbamoyl group on adenosine at position 37 (t(6)A37) in tRNAs that read codons beginning with adenine. The complex is probably involved in the transfer of the threonylcarbamoyl moiety of threonylcarbamoyl-AMP (TC-AMP) to the N6 group of A37. BUD32 has ATPase activity in the context of the EKC/KEOPS complex and likely plays a supporting role to the catalytic subunit KAE1. The EKC/KEOPS complex also promotes both telomere uncapping and telomere elongation. The complex is required for efficient recruitment of transcriptional coactivators.</text>
</comment>
<evidence type="ECO:0000313" key="31">
    <source>
        <dbReference type="Proteomes" id="UP001355207"/>
    </source>
</evidence>
<evidence type="ECO:0000256" key="25">
    <source>
        <dbReference type="ARBA" id="ARBA00033194"/>
    </source>
</evidence>
<keyword evidence="19" id="KW-0779">Telomere</keyword>
<evidence type="ECO:0000256" key="7">
    <source>
        <dbReference type="ARBA" id="ARBA00012513"/>
    </source>
</evidence>
<keyword evidence="14" id="KW-0819">tRNA processing</keyword>
<gene>
    <name evidence="30" type="ORF">L201_000588</name>
</gene>
<dbReference type="Gene3D" id="3.30.200.20">
    <property type="entry name" value="Phosphorylase Kinase, domain 1"/>
    <property type="match status" value="1"/>
</dbReference>
<evidence type="ECO:0000256" key="4">
    <source>
        <dbReference type="ARBA" id="ARBA00004574"/>
    </source>
</evidence>
<evidence type="ECO:0000256" key="17">
    <source>
        <dbReference type="ARBA" id="ARBA00022801"/>
    </source>
</evidence>
<keyword evidence="18" id="KW-0067">ATP-binding</keyword>
<keyword evidence="16 30" id="KW-0418">Kinase</keyword>
<comment type="subunit">
    <text evidence="6">Component of the EKC/KEOPS complex composed of at least BUD32, CGI121, GON7, KAE1 and PCC1; the whole complex dimerizes.</text>
</comment>
<dbReference type="FunFam" id="1.10.510.10:FF:000323">
    <property type="entry name" value="TP53-regulating kinase, putative"/>
    <property type="match status" value="1"/>
</dbReference>
<evidence type="ECO:0000256" key="23">
    <source>
        <dbReference type="ARBA" id="ARBA00023242"/>
    </source>
</evidence>
<evidence type="ECO:0000256" key="19">
    <source>
        <dbReference type="ARBA" id="ARBA00022895"/>
    </source>
</evidence>
<evidence type="ECO:0000256" key="6">
    <source>
        <dbReference type="ARBA" id="ARBA00011534"/>
    </source>
</evidence>
<evidence type="ECO:0000256" key="9">
    <source>
        <dbReference type="ARBA" id="ARBA00019973"/>
    </source>
</evidence>
<evidence type="ECO:0000256" key="26">
    <source>
        <dbReference type="ARBA" id="ARBA00047899"/>
    </source>
</evidence>
<evidence type="ECO:0000256" key="12">
    <source>
        <dbReference type="ARBA" id="ARBA00022553"/>
    </source>
</evidence>
<dbReference type="InterPro" id="IPR011009">
    <property type="entry name" value="Kinase-like_dom_sf"/>
</dbReference>
<evidence type="ECO:0000256" key="10">
    <source>
        <dbReference type="ARBA" id="ARBA00022454"/>
    </source>
</evidence>
<dbReference type="FunFam" id="3.30.200.20:FF:000201">
    <property type="entry name" value="TP53-regulating kinase isoform X1"/>
    <property type="match status" value="1"/>
</dbReference>
<dbReference type="AlphaFoldDB" id="A0AAX4JLQ6"/>
<dbReference type="GO" id="GO:0000408">
    <property type="term" value="C:EKC/KEOPS complex"/>
    <property type="evidence" value="ECO:0007669"/>
    <property type="project" value="UniProtKB-ARBA"/>
</dbReference>
<evidence type="ECO:0000256" key="2">
    <source>
        <dbReference type="ARBA" id="ARBA00004123"/>
    </source>
</evidence>
<evidence type="ECO:0000256" key="24">
    <source>
        <dbReference type="ARBA" id="ARBA00030980"/>
    </source>
</evidence>
<reference evidence="30 31" key="1">
    <citation type="submission" date="2024-01" db="EMBL/GenBank/DDBJ databases">
        <title>Comparative genomics of Cryptococcus and Kwoniella reveals pathogenesis evolution and contrasting modes of karyotype evolution via chromosome fusion or intercentromeric recombination.</title>
        <authorList>
            <person name="Coelho M.A."/>
            <person name="David-Palma M."/>
            <person name="Shea T."/>
            <person name="Bowers K."/>
            <person name="McGinley-Smith S."/>
            <person name="Mohammad A.W."/>
            <person name="Gnirke A."/>
            <person name="Yurkov A.M."/>
            <person name="Nowrousian M."/>
            <person name="Sun S."/>
            <person name="Cuomo C.A."/>
            <person name="Heitman J."/>
        </authorList>
    </citation>
    <scope>NUCLEOTIDE SEQUENCE [LARGE SCALE GENOMIC DNA]</scope>
    <source>
        <strain evidence="30 31">CBS 6074</strain>
    </source>
</reference>
<comment type="catalytic activity">
    <reaction evidence="26">
        <text>L-threonyl-[protein] + ATP = O-phospho-L-threonyl-[protein] + ADP + H(+)</text>
        <dbReference type="Rhea" id="RHEA:46608"/>
        <dbReference type="Rhea" id="RHEA-COMP:11060"/>
        <dbReference type="Rhea" id="RHEA-COMP:11605"/>
        <dbReference type="ChEBI" id="CHEBI:15378"/>
        <dbReference type="ChEBI" id="CHEBI:30013"/>
        <dbReference type="ChEBI" id="CHEBI:30616"/>
        <dbReference type="ChEBI" id="CHEBI:61977"/>
        <dbReference type="ChEBI" id="CHEBI:456216"/>
        <dbReference type="EC" id="2.7.11.1"/>
    </reaction>
</comment>
<dbReference type="PROSITE" id="PS50011">
    <property type="entry name" value="PROTEIN_KINASE_DOM"/>
    <property type="match status" value="1"/>
</dbReference>
<evidence type="ECO:0000259" key="29">
    <source>
        <dbReference type="PROSITE" id="PS50011"/>
    </source>
</evidence>
<keyword evidence="13" id="KW-0808">Transferase</keyword>
<dbReference type="GO" id="GO:0005524">
    <property type="term" value="F:ATP binding"/>
    <property type="evidence" value="ECO:0007669"/>
    <property type="project" value="UniProtKB-KW"/>
</dbReference>
<evidence type="ECO:0000256" key="16">
    <source>
        <dbReference type="ARBA" id="ARBA00022777"/>
    </source>
</evidence>
<feature type="region of interest" description="Disordered" evidence="28">
    <location>
        <begin position="45"/>
        <end position="75"/>
    </location>
</feature>
<evidence type="ECO:0000256" key="28">
    <source>
        <dbReference type="SAM" id="MobiDB-lite"/>
    </source>
</evidence>
<dbReference type="GO" id="GO:0000781">
    <property type="term" value="C:chromosome, telomeric region"/>
    <property type="evidence" value="ECO:0007669"/>
    <property type="project" value="UniProtKB-SubCell"/>
</dbReference>
<comment type="subcellular location">
    <subcellularLocation>
        <location evidence="4">Chromosome</location>
        <location evidence="4">Telomere</location>
    </subcellularLocation>
    <subcellularLocation>
        <location evidence="3">Cytoplasm</location>
    </subcellularLocation>
    <subcellularLocation>
        <location evidence="2">Nucleus</location>
    </subcellularLocation>
</comment>
<keyword evidence="10" id="KW-0158">Chromosome</keyword>
<evidence type="ECO:0000256" key="27">
    <source>
        <dbReference type="ARBA" id="ARBA00048679"/>
    </source>
</evidence>
<evidence type="ECO:0000256" key="22">
    <source>
        <dbReference type="ARBA" id="ARBA00023163"/>
    </source>
</evidence>
<dbReference type="Gene3D" id="1.10.510.10">
    <property type="entry name" value="Transferase(Phosphotransferase) domain 1"/>
    <property type="match status" value="1"/>
</dbReference>
<organism evidence="30 31">
    <name type="scientific">Kwoniella dendrophila CBS 6074</name>
    <dbReference type="NCBI Taxonomy" id="1295534"/>
    <lineage>
        <taxon>Eukaryota</taxon>
        <taxon>Fungi</taxon>
        <taxon>Dikarya</taxon>
        <taxon>Basidiomycota</taxon>
        <taxon>Agaricomycotina</taxon>
        <taxon>Tremellomycetes</taxon>
        <taxon>Tremellales</taxon>
        <taxon>Cryptococcaceae</taxon>
        <taxon>Kwoniella</taxon>
    </lineage>
</organism>
<dbReference type="InterPro" id="IPR000719">
    <property type="entry name" value="Prot_kinase_dom"/>
</dbReference>
<evidence type="ECO:0000256" key="8">
    <source>
        <dbReference type="ARBA" id="ARBA00013948"/>
    </source>
</evidence>
<evidence type="ECO:0000313" key="30">
    <source>
        <dbReference type="EMBL" id="WWC85722.1"/>
    </source>
</evidence>
<evidence type="ECO:0000256" key="5">
    <source>
        <dbReference type="ARBA" id="ARBA00010630"/>
    </source>
</evidence>
<dbReference type="Pfam" id="PF02958">
    <property type="entry name" value="EcKL"/>
    <property type="match status" value="1"/>
</dbReference>
<dbReference type="Proteomes" id="UP001355207">
    <property type="component" value="Chromosome 1"/>
</dbReference>
<evidence type="ECO:0000256" key="15">
    <source>
        <dbReference type="ARBA" id="ARBA00022741"/>
    </source>
</evidence>
<keyword evidence="11" id="KW-0723">Serine/threonine-protein kinase</keyword>
<keyword evidence="17" id="KW-0378">Hydrolase</keyword>
<dbReference type="PROSITE" id="PS00109">
    <property type="entry name" value="PROTEIN_KINASE_TYR"/>
    <property type="match status" value="1"/>
</dbReference>
<dbReference type="GO" id="GO:0005634">
    <property type="term" value="C:nucleus"/>
    <property type="evidence" value="ECO:0007669"/>
    <property type="project" value="UniProtKB-SubCell"/>
</dbReference>
<dbReference type="GO" id="GO:0005829">
    <property type="term" value="C:cytosol"/>
    <property type="evidence" value="ECO:0007669"/>
    <property type="project" value="TreeGrafter"/>
</dbReference>
<evidence type="ECO:0000256" key="18">
    <source>
        <dbReference type="ARBA" id="ARBA00022840"/>
    </source>
</evidence>
<keyword evidence="31" id="KW-1185">Reference proteome</keyword>
<keyword evidence="15" id="KW-0547">Nucleotide-binding</keyword>
<dbReference type="GeneID" id="91091260"/>
<dbReference type="RefSeq" id="XP_066072485.1">
    <property type="nucleotide sequence ID" value="XM_066216388.1"/>
</dbReference>
<evidence type="ECO:0000256" key="20">
    <source>
        <dbReference type="ARBA" id="ARBA00023015"/>
    </source>
</evidence>
<dbReference type="PANTHER" id="PTHR12209:SF0">
    <property type="entry name" value="EKC_KEOPS COMPLEX SUBUNIT TP53RK"/>
    <property type="match status" value="1"/>
</dbReference>
<dbReference type="SUPFAM" id="SSF56112">
    <property type="entry name" value="Protein kinase-like (PK-like)"/>
    <property type="match status" value="1"/>
</dbReference>